<dbReference type="Proteomes" id="UP001221757">
    <property type="component" value="Unassembled WGS sequence"/>
</dbReference>
<sequence length="203" mass="22794">MNPPPYILPPAPDHIDGHILNAIWEQLDDTQPQMIPQRMLQDLSDWSSQAAPASTIYTSSAVVNIPTVFPGGSRAFRISWSRVGDSSFQSRYRIHYRSAGVAPHLSLISREVEVRLFSQSGRATMLPADKLLGLLREASFRRFIILSTKIEGRIIGSIEDIQMWASSATRADGSNLNAGHPSLALQTTFHVRYNHQTRQYMYD</sequence>
<proteinExistence type="predicted"/>
<comment type="caution">
    <text evidence="1">The sequence shown here is derived from an EMBL/GenBank/DDBJ whole genome shotgun (WGS) entry which is preliminary data.</text>
</comment>
<keyword evidence="2" id="KW-1185">Reference proteome</keyword>
<organism evidence="1 2">
    <name type="scientific">Mycena rosella</name>
    <name type="common">Pink bonnet</name>
    <name type="synonym">Agaricus rosellus</name>
    <dbReference type="NCBI Taxonomy" id="1033263"/>
    <lineage>
        <taxon>Eukaryota</taxon>
        <taxon>Fungi</taxon>
        <taxon>Dikarya</taxon>
        <taxon>Basidiomycota</taxon>
        <taxon>Agaricomycotina</taxon>
        <taxon>Agaricomycetes</taxon>
        <taxon>Agaricomycetidae</taxon>
        <taxon>Agaricales</taxon>
        <taxon>Marasmiineae</taxon>
        <taxon>Mycenaceae</taxon>
        <taxon>Mycena</taxon>
    </lineage>
</organism>
<reference evidence="1" key="1">
    <citation type="submission" date="2023-03" db="EMBL/GenBank/DDBJ databases">
        <title>Massive genome expansion in bonnet fungi (Mycena s.s.) driven by repeated elements and novel gene families across ecological guilds.</title>
        <authorList>
            <consortium name="Lawrence Berkeley National Laboratory"/>
            <person name="Harder C.B."/>
            <person name="Miyauchi S."/>
            <person name="Viragh M."/>
            <person name="Kuo A."/>
            <person name="Thoen E."/>
            <person name="Andreopoulos B."/>
            <person name="Lu D."/>
            <person name="Skrede I."/>
            <person name="Drula E."/>
            <person name="Henrissat B."/>
            <person name="Morin E."/>
            <person name="Kohler A."/>
            <person name="Barry K."/>
            <person name="LaButti K."/>
            <person name="Morin E."/>
            <person name="Salamov A."/>
            <person name="Lipzen A."/>
            <person name="Mereny Z."/>
            <person name="Hegedus B."/>
            <person name="Baldrian P."/>
            <person name="Stursova M."/>
            <person name="Weitz H."/>
            <person name="Taylor A."/>
            <person name="Grigoriev I.V."/>
            <person name="Nagy L.G."/>
            <person name="Martin F."/>
            <person name="Kauserud H."/>
        </authorList>
    </citation>
    <scope>NUCLEOTIDE SEQUENCE</scope>
    <source>
        <strain evidence="1">CBHHK067</strain>
    </source>
</reference>
<dbReference type="EMBL" id="JARKIE010000002">
    <property type="protein sequence ID" value="KAJ7709585.1"/>
    <property type="molecule type" value="Genomic_DNA"/>
</dbReference>
<dbReference type="AlphaFoldDB" id="A0AAD7H0M0"/>
<evidence type="ECO:0000313" key="2">
    <source>
        <dbReference type="Proteomes" id="UP001221757"/>
    </source>
</evidence>
<evidence type="ECO:0000313" key="1">
    <source>
        <dbReference type="EMBL" id="KAJ7709585.1"/>
    </source>
</evidence>
<protein>
    <submittedName>
        <fullName evidence="1">Uncharacterized protein</fullName>
    </submittedName>
</protein>
<name>A0AAD7H0M0_MYCRO</name>
<accession>A0AAD7H0M0</accession>
<gene>
    <name evidence="1" type="ORF">B0H17DRAFT_230138</name>
</gene>